<comment type="caution">
    <text evidence="4">The sequence shown here is derived from an EMBL/GenBank/DDBJ whole genome shotgun (WGS) entry which is preliminary data.</text>
</comment>
<feature type="domain" description="BRCT" evidence="3">
    <location>
        <begin position="499"/>
        <end position="583"/>
    </location>
</feature>
<evidence type="ECO:0000313" key="5">
    <source>
        <dbReference type="Proteomes" id="UP000770661"/>
    </source>
</evidence>
<dbReference type="Pfam" id="PF21298">
    <property type="entry name" value="TopBP1_BRCT0"/>
    <property type="match status" value="1"/>
</dbReference>
<gene>
    <name evidence="4" type="primary">TOPBP1</name>
    <name evidence="4" type="ORF">GWK47_043261</name>
</gene>
<keyword evidence="5" id="KW-1185">Reference proteome</keyword>
<dbReference type="CDD" id="cd17731">
    <property type="entry name" value="BRCT_TopBP1_rpt2_like"/>
    <property type="match status" value="1"/>
</dbReference>
<dbReference type="FunFam" id="3.40.50.10190:FF:000010">
    <property type="entry name" value="DNA topoisomerase II binding protein 1"/>
    <property type="match status" value="1"/>
</dbReference>
<feature type="compositionally biased region" description="Basic and acidic residues" evidence="2">
    <location>
        <begin position="1061"/>
        <end position="1074"/>
    </location>
</feature>
<dbReference type="GO" id="GO:0033314">
    <property type="term" value="P:mitotic DNA replication checkpoint signaling"/>
    <property type="evidence" value="ECO:0007669"/>
    <property type="project" value="TreeGrafter"/>
</dbReference>
<feature type="domain" description="BRCT" evidence="3">
    <location>
        <begin position="173"/>
        <end position="262"/>
    </location>
</feature>
<dbReference type="CDD" id="cd17738">
    <property type="entry name" value="BRCT_TopBP1_rpt7"/>
    <property type="match status" value="1"/>
</dbReference>
<dbReference type="OrthoDB" id="251770at2759"/>
<feature type="region of interest" description="Disordered" evidence="2">
    <location>
        <begin position="1038"/>
        <end position="1088"/>
    </location>
</feature>
<evidence type="ECO:0000256" key="1">
    <source>
        <dbReference type="ARBA" id="ARBA00022737"/>
    </source>
</evidence>
<dbReference type="InterPro" id="IPR049936">
    <property type="entry name" value="TopBP1_BRCT_8"/>
</dbReference>
<dbReference type="PANTHER" id="PTHR13561:SF20">
    <property type="entry name" value="DNA TOPOISOMERASE 2-BINDING PROTEIN 1"/>
    <property type="match status" value="1"/>
</dbReference>
<reference evidence="4" key="1">
    <citation type="submission" date="2020-07" db="EMBL/GenBank/DDBJ databases">
        <title>The High-quality genome of the commercially important snow crab, Chionoecetes opilio.</title>
        <authorList>
            <person name="Jeong J.-H."/>
            <person name="Ryu S."/>
        </authorList>
    </citation>
    <scope>NUCLEOTIDE SEQUENCE</scope>
    <source>
        <strain evidence="4">MADBK_172401_WGS</strain>
        <tissue evidence="4">Digestive gland</tissue>
    </source>
</reference>
<keyword evidence="1" id="KW-0677">Repeat</keyword>
<dbReference type="Pfam" id="PF12738">
    <property type="entry name" value="PTCB-BRCT"/>
    <property type="match status" value="2"/>
</dbReference>
<feature type="region of interest" description="Disordered" evidence="2">
    <location>
        <begin position="927"/>
        <end position="957"/>
    </location>
</feature>
<feature type="region of interest" description="Disordered" evidence="2">
    <location>
        <begin position="831"/>
        <end position="855"/>
    </location>
</feature>
<feature type="region of interest" description="Disordered" evidence="2">
    <location>
        <begin position="740"/>
        <end position="776"/>
    </location>
</feature>
<protein>
    <submittedName>
        <fullName evidence="4">DNA topoisomerase 2-binding protein 1</fullName>
    </submittedName>
</protein>
<dbReference type="Proteomes" id="UP000770661">
    <property type="component" value="Unassembled WGS sequence"/>
</dbReference>
<dbReference type="CDD" id="cd17718">
    <property type="entry name" value="BRCT_TopBP1_rpt3"/>
    <property type="match status" value="1"/>
</dbReference>
<feature type="domain" description="BRCT" evidence="3">
    <location>
        <begin position="341"/>
        <end position="431"/>
    </location>
</feature>
<feature type="domain" description="BRCT" evidence="3">
    <location>
        <begin position="602"/>
        <end position="686"/>
    </location>
</feature>
<dbReference type="CDD" id="cd17728">
    <property type="entry name" value="BRCT_TopBP1_rpt8"/>
    <property type="match status" value="1"/>
</dbReference>
<organism evidence="4 5">
    <name type="scientific">Chionoecetes opilio</name>
    <name type="common">Atlantic snow crab</name>
    <name type="synonym">Cancer opilio</name>
    <dbReference type="NCBI Taxonomy" id="41210"/>
    <lineage>
        <taxon>Eukaryota</taxon>
        <taxon>Metazoa</taxon>
        <taxon>Ecdysozoa</taxon>
        <taxon>Arthropoda</taxon>
        <taxon>Crustacea</taxon>
        <taxon>Multicrustacea</taxon>
        <taxon>Malacostraca</taxon>
        <taxon>Eumalacostraca</taxon>
        <taxon>Eucarida</taxon>
        <taxon>Decapoda</taxon>
        <taxon>Pleocyemata</taxon>
        <taxon>Brachyura</taxon>
        <taxon>Eubrachyura</taxon>
        <taxon>Majoidea</taxon>
        <taxon>Majidae</taxon>
        <taxon>Chionoecetes</taxon>
    </lineage>
</organism>
<dbReference type="EMBL" id="JACEEZ010008617">
    <property type="protein sequence ID" value="KAG0723109.1"/>
    <property type="molecule type" value="Genomic_DNA"/>
</dbReference>
<dbReference type="SUPFAM" id="SSF52113">
    <property type="entry name" value="BRCT domain"/>
    <property type="match status" value="5"/>
</dbReference>
<evidence type="ECO:0000259" key="3">
    <source>
        <dbReference type="PROSITE" id="PS50172"/>
    </source>
</evidence>
<evidence type="ECO:0000256" key="2">
    <source>
        <dbReference type="SAM" id="MobiDB-lite"/>
    </source>
</evidence>
<dbReference type="InterPro" id="IPR036420">
    <property type="entry name" value="BRCT_dom_sf"/>
</dbReference>
<dbReference type="Gene3D" id="3.40.50.10190">
    <property type="entry name" value="BRCT domain"/>
    <property type="match status" value="8"/>
</dbReference>
<dbReference type="SMART" id="SM00292">
    <property type="entry name" value="BRCT"/>
    <property type="match status" value="4"/>
</dbReference>
<dbReference type="InterPro" id="IPR001357">
    <property type="entry name" value="BRCT_dom"/>
</dbReference>
<dbReference type="InterPro" id="IPR059215">
    <property type="entry name" value="BRCT2_TopBP1-like"/>
</dbReference>
<dbReference type="GO" id="GO:0006270">
    <property type="term" value="P:DNA replication initiation"/>
    <property type="evidence" value="ECO:0007669"/>
    <property type="project" value="TreeGrafter"/>
</dbReference>
<feature type="region of interest" description="Disordered" evidence="2">
    <location>
        <begin position="973"/>
        <end position="1019"/>
    </location>
</feature>
<sequence>MRCTMEASFCSQEKRVNLYFVRPPEGVSSPCLLAAYEACERFQSKWISADGCLQITPTKQDVFICDPFEGKAFAHLTSGFKCVVVGPRCILSCLHRIQPIPQLPSPIHNTAMRGLVITTTGFEKNKKLELKSLVAIEQEIPIMTGEWVCAVWQGATKEHTQHILATDERFLSHTCPVLYGVEVCVSQLDRTTKTVLKGIIEEHGGTYSAMLEMSKTSVLIVSAPEGDKYTYASKWRIKCLTPEWIYDSVQQGHALPMAGYEVKKQKHSTPNSSQAAAPLLPEVSQCSGIPGEAPHRTSSVDETTVEEVAEAVAREKKQSFSKEVHLGLEAVEALELQEAQKAGLFLDGCKIFLSGFTNAHLEKLRRVLNFGGATRFNQLSEAVSHMVIGKPVEDHLSLVKRWATRPHLVYAQWITESVKLRRLADEAHYTHPLEEAEEAVVEEMRPPQRPATSHNTPAAPCNGDLPMEEEEVLMQYMKPAHVSTATTNGASVSDSQERRGSRMFLNKRFTVSGYSQDMEETFTEIVEDGGGRVVPLSHGGHVHYSMVTSEGHCHPRAEEVVSHYFLEDCFNAKRLLPVEYYHVPLLLPGDIYPLAECCITISTYTKNERLFLENLGTLLGARNQDMFAKKPNPDKDIVSSTHLVCPLPTGNKYQAAGKWGVPAVSADWLIECARAACRVPEGDYRVDSADRPKIARKKVFRDYIAAVLEKRGVQGDVGRNNRSGSLTPSPDQLLQAHTAREMHSAAGLSESCNEEAAVPSMPAPDTHPSKPSPDTQQKIKEISDFFNNPTQSAQLNTVTPSGGFYKKFYEDIKETMKKYKRKPPLQLQEAGVGRLGTQETQGRMEGTGQETEMEVDGPLREVVICSSRKYINQWPEMAQAVQELGGQFLHSYAPEVTHYLFQGRSNDLNRDFRKVKHDGKIIRKYSEREEEMEGNVSQQQEACDGSGEGEQRDGTQLEKEKLSKQLEEIGALAQMSGMRNGGGRGRNKPPGEWQRPANSRHVDIETQPISGEEPESQSTAITWEDPVEREARLHLQDQMGGSREEAPAQDTEEQECVEEEAEKHERPEKGKEEEPCSTVNEAVDSVDQSPLPPPMFVLVGMAEEKRLHYTQVVEGLGAKTSLMFNAEVTHLVAESLSRSERTLAAIASGKWVLHDSYLDHSREAGHFLKEETYAWGNPAAEHLPCLEPVSTRAQLAKAAWRWRCAIGGPGGKVRQRPFQHMVALVHSSKDRVGSFSRMIKAGGGAMGTAKPPYGNLEGITHFFVEMDKAQEKVDIEPFVVRGIPCLKPIFINNYLLMEELPEEENHLISQYKDLVLSMSGHNQSGVKRLRRQ</sequence>
<proteinExistence type="predicted"/>
<accession>A0A8J5CW02</accession>
<dbReference type="FunFam" id="3.40.50.10190:FF:000018">
    <property type="entry name" value="DNA topoisomerase 2-binding protein 1"/>
    <property type="match status" value="1"/>
</dbReference>
<dbReference type="PROSITE" id="PS50172">
    <property type="entry name" value="BRCT"/>
    <property type="match status" value="4"/>
</dbReference>
<evidence type="ECO:0000313" key="4">
    <source>
        <dbReference type="EMBL" id="KAG0723109.1"/>
    </source>
</evidence>
<name>A0A8J5CW02_CHIOP</name>
<dbReference type="GO" id="GO:0007095">
    <property type="term" value="P:mitotic G2 DNA damage checkpoint signaling"/>
    <property type="evidence" value="ECO:0007669"/>
    <property type="project" value="TreeGrafter"/>
</dbReference>
<dbReference type="InterPro" id="IPR049542">
    <property type="entry name" value="TopBP1-like_BRCT0"/>
</dbReference>
<feature type="compositionally biased region" description="Acidic residues" evidence="2">
    <location>
        <begin position="1050"/>
        <end position="1060"/>
    </location>
</feature>
<dbReference type="Pfam" id="PF00533">
    <property type="entry name" value="BRCT"/>
    <property type="match status" value="2"/>
</dbReference>
<dbReference type="PANTHER" id="PTHR13561">
    <property type="entry name" value="DNA REPLICATION REGULATOR DPB11-RELATED"/>
    <property type="match status" value="1"/>
</dbReference>